<dbReference type="CDD" id="cd03354">
    <property type="entry name" value="LbH_SAT"/>
    <property type="match status" value="1"/>
</dbReference>
<dbReference type="InterPro" id="IPR045304">
    <property type="entry name" value="LbH_SAT"/>
</dbReference>
<proteinExistence type="inferred from homology"/>
<dbReference type="RefSeq" id="WP_025071037.1">
    <property type="nucleotide sequence ID" value="NZ_CALIMT010000029.1"/>
</dbReference>
<protein>
    <recommendedName>
        <fullName evidence="2">serine O-acetyltransferase</fullName>
        <ecNumber evidence="2">2.3.1.30</ecNumber>
    </recommendedName>
</protein>
<evidence type="ECO:0000256" key="2">
    <source>
        <dbReference type="ARBA" id="ARBA00013266"/>
    </source>
</evidence>
<comment type="catalytic activity">
    <reaction evidence="6">
        <text>L-serine + acetyl-CoA = O-acetyl-L-serine + CoA</text>
        <dbReference type="Rhea" id="RHEA:24560"/>
        <dbReference type="ChEBI" id="CHEBI:33384"/>
        <dbReference type="ChEBI" id="CHEBI:57287"/>
        <dbReference type="ChEBI" id="CHEBI:57288"/>
        <dbReference type="ChEBI" id="CHEBI:58340"/>
        <dbReference type="EC" id="2.3.1.30"/>
    </reaction>
</comment>
<dbReference type="EMBL" id="FUXK01000009">
    <property type="protein sequence ID" value="SJZ76621.1"/>
    <property type="molecule type" value="Genomic_DNA"/>
</dbReference>
<comment type="similarity">
    <text evidence="1">Belongs to the transferase hexapeptide repeat family.</text>
</comment>
<dbReference type="AlphaFoldDB" id="A0A1T4NBI4"/>
<reference evidence="7 8" key="1">
    <citation type="submission" date="2017-02" db="EMBL/GenBank/DDBJ databases">
        <authorList>
            <person name="Peterson S.W."/>
        </authorList>
    </citation>
    <scope>NUCLEOTIDE SEQUENCE [LARGE SCALE GENOMIC DNA]</scope>
    <source>
        <strain evidence="7 8">ATCC 43324</strain>
    </source>
</reference>
<dbReference type="Gene3D" id="1.10.3130.10">
    <property type="entry name" value="serine acetyltransferase, domain 1"/>
    <property type="match status" value="1"/>
</dbReference>
<dbReference type="InterPro" id="IPR001451">
    <property type="entry name" value="Hexapep"/>
</dbReference>
<gene>
    <name evidence="7" type="ORF">SAMN02745202_01029</name>
</gene>
<keyword evidence="4 7" id="KW-0808">Transferase</keyword>
<dbReference type="EC" id="2.3.1.30" evidence="2"/>
<sequence>MEKDYFTQTLTETVKALSQSDSLNGLCLQHRDSHPLPSGETLKEVIALARAILFPGYYGESTINTKTISYHIGVNMERLQKLLEEQIFAALCIADCSEQIDAEVKLARQKKVETLATKFIMRLPAIREMLGKDIEAAYNGDPAAESLVEIICCYPALKALINYRLAHELYLLEVPLIPRMMSEQAHSETGIDIHPGATIGEYFTIDHGTGVVIGATCIIGNNVKLYQGVTLGARSFPLDKAGNPIKGIPRHPIIGDNVVIYSNATVLGRITIGSDCVIGANTWVQDDMRPKTKKYKKIKKDSLDIQYNNGTGI</sequence>
<dbReference type="Gene3D" id="2.160.10.10">
    <property type="entry name" value="Hexapeptide repeat proteins"/>
    <property type="match status" value="1"/>
</dbReference>
<dbReference type="STRING" id="28136.SAMN02745202_01029"/>
<dbReference type="SUPFAM" id="SSF51161">
    <property type="entry name" value="Trimeric LpxA-like enzymes"/>
    <property type="match status" value="1"/>
</dbReference>
<dbReference type="InterPro" id="IPR042122">
    <property type="entry name" value="Ser_AcTrfase_N_sf"/>
</dbReference>
<keyword evidence="3" id="KW-0028">Amino-acid biosynthesis</keyword>
<evidence type="ECO:0000256" key="4">
    <source>
        <dbReference type="ARBA" id="ARBA00022679"/>
    </source>
</evidence>
<dbReference type="NCBIfam" id="NF041874">
    <property type="entry name" value="EPS_EpsC"/>
    <property type="match status" value="1"/>
</dbReference>
<evidence type="ECO:0000256" key="3">
    <source>
        <dbReference type="ARBA" id="ARBA00022605"/>
    </source>
</evidence>
<dbReference type="GO" id="GO:0009001">
    <property type="term" value="F:serine O-acetyltransferase activity"/>
    <property type="evidence" value="ECO:0007669"/>
    <property type="project" value="UniProtKB-EC"/>
</dbReference>
<accession>A0A1T4NBI4</accession>
<evidence type="ECO:0000256" key="5">
    <source>
        <dbReference type="ARBA" id="ARBA00023315"/>
    </source>
</evidence>
<keyword evidence="5" id="KW-0012">Acyltransferase</keyword>
<evidence type="ECO:0000313" key="8">
    <source>
        <dbReference type="Proteomes" id="UP000190065"/>
    </source>
</evidence>
<dbReference type="Proteomes" id="UP000190065">
    <property type="component" value="Unassembled WGS sequence"/>
</dbReference>
<evidence type="ECO:0000256" key="1">
    <source>
        <dbReference type="ARBA" id="ARBA00007274"/>
    </source>
</evidence>
<organism evidence="7 8">
    <name type="scientific">Segatella oulorum</name>
    <dbReference type="NCBI Taxonomy" id="28136"/>
    <lineage>
        <taxon>Bacteria</taxon>
        <taxon>Pseudomonadati</taxon>
        <taxon>Bacteroidota</taxon>
        <taxon>Bacteroidia</taxon>
        <taxon>Bacteroidales</taxon>
        <taxon>Prevotellaceae</taxon>
        <taxon>Segatella</taxon>
    </lineage>
</organism>
<dbReference type="InterPro" id="IPR011004">
    <property type="entry name" value="Trimer_LpxA-like_sf"/>
</dbReference>
<dbReference type="PANTHER" id="PTHR42811">
    <property type="entry name" value="SERINE ACETYLTRANSFERASE"/>
    <property type="match status" value="1"/>
</dbReference>
<dbReference type="eggNOG" id="COG1045">
    <property type="taxonomic scope" value="Bacteria"/>
</dbReference>
<evidence type="ECO:0000313" key="7">
    <source>
        <dbReference type="EMBL" id="SJZ76621.1"/>
    </source>
</evidence>
<dbReference type="Pfam" id="PF00132">
    <property type="entry name" value="Hexapep"/>
    <property type="match status" value="1"/>
</dbReference>
<dbReference type="FunFam" id="2.160.10.10:FF:000015">
    <property type="entry name" value="Serine acetyltransferase, plasmid"/>
    <property type="match status" value="1"/>
</dbReference>
<dbReference type="InterPro" id="IPR053376">
    <property type="entry name" value="Serine_acetyltransferase"/>
</dbReference>
<evidence type="ECO:0000256" key="6">
    <source>
        <dbReference type="ARBA" id="ARBA00049486"/>
    </source>
</evidence>
<dbReference type="GO" id="GO:0008652">
    <property type="term" value="P:amino acid biosynthetic process"/>
    <property type="evidence" value="ECO:0007669"/>
    <property type="project" value="UniProtKB-KW"/>
</dbReference>
<name>A0A1T4NBI4_9BACT</name>